<sequence length="217" mass="24763">MPIPNIVQKSKVKKEEASGYQTLNSLGLNKSSSRDIVGVGFSYRGKRGFAFQYSIYYIYKYKTIEEGIDPEEDNAILQRKHVAASEEHQRLIQEALASRRVKSTENNFNIDAMGDMAEGDALFGSSDEIVKGYRFSILYPDLIDTEAPTYTTEKDGDSVETLIIRFHAGPPYEDIAFRILNNEWECSAKKGFKCTFERGILHLNINFKQHPYRRILG</sequence>
<proteinExistence type="predicted"/>
<accession>A0AAD8GPI4</accession>
<dbReference type="InterPro" id="IPR019134">
    <property type="entry name" value="Cactin_C"/>
</dbReference>
<keyword evidence="3" id="KW-1185">Reference proteome</keyword>
<dbReference type="GO" id="GO:0045292">
    <property type="term" value="P:mRNA cis splicing, via spliceosome"/>
    <property type="evidence" value="ECO:0007669"/>
    <property type="project" value="TreeGrafter"/>
</dbReference>
<dbReference type="SMART" id="SM01050">
    <property type="entry name" value="CactinC_cactus"/>
    <property type="match status" value="1"/>
</dbReference>
<gene>
    <name evidence="2" type="ORF">POM88_053855</name>
</gene>
<protein>
    <recommendedName>
        <fullName evidence="1">Splicing factor Cactin C-terminal domain-containing protein</fullName>
    </recommendedName>
</protein>
<reference evidence="2" key="2">
    <citation type="submission" date="2023-05" db="EMBL/GenBank/DDBJ databases">
        <authorList>
            <person name="Schelkunov M.I."/>
        </authorList>
    </citation>
    <scope>NUCLEOTIDE SEQUENCE</scope>
    <source>
        <strain evidence="2">Hsosn_3</strain>
        <tissue evidence="2">Leaf</tissue>
    </source>
</reference>
<dbReference type="PANTHER" id="PTHR21737:SF4">
    <property type="entry name" value="SPLICING FACTOR CACTIN"/>
    <property type="match status" value="1"/>
</dbReference>
<evidence type="ECO:0000313" key="3">
    <source>
        <dbReference type="Proteomes" id="UP001237642"/>
    </source>
</evidence>
<evidence type="ECO:0000313" key="2">
    <source>
        <dbReference type="EMBL" id="KAK1351850.1"/>
    </source>
</evidence>
<dbReference type="GO" id="GO:0005681">
    <property type="term" value="C:spliceosomal complex"/>
    <property type="evidence" value="ECO:0007669"/>
    <property type="project" value="TreeGrafter"/>
</dbReference>
<evidence type="ECO:0000259" key="1">
    <source>
        <dbReference type="Pfam" id="PF09732"/>
    </source>
</evidence>
<dbReference type="Proteomes" id="UP001237642">
    <property type="component" value="Unassembled WGS sequence"/>
</dbReference>
<dbReference type="EMBL" id="JAUIZM010000022">
    <property type="protein sequence ID" value="KAK1351850.1"/>
    <property type="molecule type" value="Genomic_DNA"/>
</dbReference>
<name>A0AAD8GPI4_9APIA</name>
<dbReference type="PANTHER" id="PTHR21737">
    <property type="entry name" value="POLYGLUTAMINE BINDING PROTEIN 1/MARVEL MEMBRANE-ASSOCIATING DOMAIN CONTAINING 3"/>
    <property type="match status" value="1"/>
</dbReference>
<feature type="domain" description="Splicing factor Cactin C-terminal" evidence="1">
    <location>
        <begin position="129"/>
        <end position="214"/>
    </location>
</feature>
<dbReference type="AlphaFoldDB" id="A0AAD8GPI4"/>
<reference evidence="2" key="1">
    <citation type="submission" date="2023-02" db="EMBL/GenBank/DDBJ databases">
        <title>Genome of toxic invasive species Heracleum sosnowskyi carries increased number of genes despite the absence of recent whole-genome duplications.</title>
        <authorList>
            <person name="Schelkunov M."/>
            <person name="Shtratnikova V."/>
            <person name="Makarenko M."/>
            <person name="Klepikova A."/>
            <person name="Omelchenko D."/>
            <person name="Novikova G."/>
            <person name="Obukhova E."/>
            <person name="Bogdanov V."/>
            <person name="Penin A."/>
            <person name="Logacheva M."/>
        </authorList>
    </citation>
    <scope>NUCLEOTIDE SEQUENCE</scope>
    <source>
        <strain evidence="2">Hsosn_3</strain>
        <tissue evidence="2">Leaf</tissue>
    </source>
</reference>
<organism evidence="2 3">
    <name type="scientific">Heracleum sosnowskyi</name>
    <dbReference type="NCBI Taxonomy" id="360622"/>
    <lineage>
        <taxon>Eukaryota</taxon>
        <taxon>Viridiplantae</taxon>
        <taxon>Streptophyta</taxon>
        <taxon>Embryophyta</taxon>
        <taxon>Tracheophyta</taxon>
        <taxon>Spermatophyta</taxon>
        <taxon>Magnoliopsida</taxon>
        <taxon>eudicotyledons</taxon>
        <taxon>Gunneridae</taxon>
        <taxon>Pentapetalae</taxon>
        <taxon>asterids</taxon>
        <taxon>campanulids</taxon>
        <taxon>Apiales</taxon>
        <taxon>Apiaceae</taxon>
        <taxon>Apioideae</taxon>
        <taxon>apioid superclade</taxon>
        <taxon>Tordylieae</taxon>
        <taxon>Tordyliinae</taxon>
        <taxon>Heracleum</taxon>
    </lineage>
</organism>
<dbReference type="GO" id="GO:0005737">
    <property type="term" value="C:cytoplasm"/>
    <property type="evidence" value="ECO:0007669"/>
    <property type="project" value="TreeGrafter"/>
</dbReference>
<comment type="caution">
    <text evidence="2">The sequence shown here is derived from an EMBL/GenBank/DDBJ whole genome shotgun (WGS) entry which is preliminary data.</text>
</comment>
<dbReference type="Pfam" id="PF09732">
    <property type="entry name" value="CactinC_cactus"/>
    <property type="match status" value="1"/>
</dbReference>